<sequence>MTQDKDINNIDSDSVLEDTAQDIYALAEKHRDDSLLLLSLLRDLEKIHRRIRVDFFEGALPKTRNDLYQFVRDIEEKGGWPYIERMRLKDLLQKLELEQEAESQET</sequence>
<comment type="caution">
    <text evidence="1">The sequence shown here is derived from an EMBL/GenBank/DDBJ whole genome shotgun (WGS) entry which is preliminary data.</text>
</comment>
<organism evidence="1 2">
    <name type="scientific">Waterburya agarophytonicola KI4</name>
    <dbReference type="NCBI Taxonomy" id="2874699"/>
    <lineage>
        <taxon>Bacteria</taxon>
        <taxon>Bacillati</taxon>
        <taxon>Cyanobacteriota</taxon>
        <taxon>Cyanophyceae</taxon>
        <taxon>Pleurocapsales</taxon>
        <taxon>Hyellaceae</taxon>
        <taxon>Waterburya</taxon>
        <taxon>Waterburya agarophytonicola</taxon>
    </lineage>
</organism>
<evidence type="ECO:0000313" key="1">
    <source>
        <dbReference type="EMBL" id="MCC0179467.1"/>
    </source>
</evidence>
<keyword evidence="2" id="KW-1185">Reference proteome</keyword>
<dbReference type="RefSeq" id="WP_229642569.1">
    <property type="nucleotide sequence ID" value="NZ_JADWDC010000086.1"/>
</dbReference>
<dbReference type="AlphaFoldDB" id="A0A964BW44"/>
<evidence type="ECO:0000313" key="2">
    <source>
        <dbReference type="Proteomes" id="UP000729733"/>
    </source>
</evidence>
<dbReference type="EMBL" id="JADWDC010000086">
    <property type="protein sequence ID" value="MCC0179467.1"/>
    <property type="molecule type" value="Genomic_DNA"/>
</dbReference>
<proteinExistence type="predicted"/>
<protein>
    <submittedName>
        <fullName evidence="1">Uncharacterized protein</fullName>
    </submittedName>
</protein>
<gene>
    <name evidence="1" type="ORF">I4641_21130</name>
</gene>
<accession>A0A964BW44</accession>
<dbReference type="Proteomes" id="UP000729733">
    <property type="component" value="Unassembled WGS sequence"/>
</dbReference>
<reference evidence="1" key="1">
    <citation type="journal article" date="2021" name="Antonie Van Leeuwenhoek">
        <title>Draft genome and description of Waterburya agarophytonicola gen. nov. sp. nov. (Pleurocapsales, Cyanobacteria): a seaweed symbiont.</title>
        <authorList>
            <person name="Bonthond G."/>
            <person name="Shalygin S."/>
            <person name="Bayer T."/>
            <person name="Weinberger F."/>
        </authorList>
    </citation>
    <scope>NUCLEOTIDE SEQUENCE</scope>
    <source>
        <strain evidence="1">KI4</strain>
    </source>
</reference>
<name>A0A964BW44_9CYAN</name>